<evidence type="ECO:0000313" key="2">
    <source>
        <dbReference type="Proteomes" id="UP000265703"/>
    </source>
</evidence>
<dbReference type="OrthoDB" id="1470350at2759"/>
<keyword evidence="2" id="KW-1185">Reference proteome</keyword>
<sequence>MFEIANTPRIANGETDIVLNLVTHQEIFSNILDTMSEGTARYYGESILPYHIIYYLGRYPELKQRFGYTFGRVNIEKDIVEGLNWPEKT</sequence>
<organism evidence="1 2">
    <name type="scientific">Glomus cerebriforme</name>
    <dbReference type="NCBI Taxonomy" id="658196"/>
    <lineage>
        <taxon>Eukaryota</taxon>
        <taxon>Fungi</taxon>
        <taxon>Fungi incertae sedis</taxon>
        <taxon>Mucoromycota</taxon>
        <taxon>Glomeromycotina</taxon>
        <taxon>Glomeromycetes</taxon>
        <taxon>Glomerales</taxon>
        <taxon>Glomeraceae</taxon>
        <taxon>Glomus</taxon>
    </lineage>
</organism>
<name>A0A397SE33_9GLOM</name>
<proteinExistence type="predicted"/>
<dbReference type="Proteomes" id="UP000265703">
    <property type="component" value="Unassembled WGS sequence"/>
</dbReference>
<accession>A0A397SE33</accession>
<comment type="caution">
    <text evidence="1">The sequence shown here is derived from an EMBL/GenBank/DDBJ whole genome shotgun (WGS) entry which is preliminary data.</text>
</comment>
<evidence type="ECO:0000313" key="1">
    <source>
        <dbReference type="EMBL" id="RIA82267.1"/>
    </source>
</evidence>
<reference evidence="1 2" key="1">
    <citation type="submission" date="2018-06" db="EMBL/GenBank/DDBJ databases">
        <title>Comparative genomics reveals the genomic features of Rhizophagus irregularis, R. cerebriforme, R. diaphanum and Gigaspora rosea, and their symbiotic lifestyle signature.</title>
        <authorList>
            <person name="Morin E."/>
            <person name="San Clemente H."/>
            <person name="Chen E.C.H."/>
            <person name="De La Providencia I."/>
            <person name="Hainaut M."/>
            <person name="Kuo A."/>
            <person name="Kohler A."/>
            <person name="Murat C."/>
            <person name="Tang N."/>
            <person name="Roy S."/>
            <person name="Loubradou J."/>
            <person name="Henrissat B."/>
            <person name="Grigoriev I.V."/>
            <person name="Corradi N."/>
            <person name="Roux C."/>
            <person name="Martin F.M."/>
        </authorList>
    </citation>
    <scope>NUCLEOTIDE SEQUENCE [LARGE SCALE GENOMIC DNA]</scope>
    <source>
        <strain evidence="1 2">DAOM 227022</strain>
    </source>
</reference>
<dbReference type="EMBL" id="QKYT01000683">
    <property type="protein sequence ID" value="RIA82267.1"/>
    <property type="molecule type" value="Genomic_DNA"/>
</dbReference>
<gene>
    <name evidence="1" type="ORF">C1645_835620</name>
</gene>
<dbReference type="AlphaFoldDB" id="A0A397SE33"/>
<protein>
    <submittedName>
        <fullName evidence="1">Uncharacterized protein</fullName>
    </submittedName>
</protein>